<keyword evidence="6" id="KW-0456">Lyase</keyword>
<organism evidence="10 12">
    <name type="scientific">Synchytrium endobioticum</name>
    <dbReference type="NCBI Taxonomy" id="286115"/>
    <lineage>
        <taxon>Eukaryota</taxon>
        <taxon>Fungi</taxon>
        <taxon>Fungi incertae sedis</taxon>
        <taxon>Chytridiomycota</taxon>
        <taxon>Chytridiomycota incertae sedis</taxon>
        <taxon>Chytridiomycetes</taxon>
        <taxon>Synchytriales</taxon>
        <taxon>Synchytriaceae</taxon>
        <taxon>Synchytrium</taxon>
    </lineage>
</organism>
<keyword evidence="11" id="KW-1185">Reference proteome</keyword>
<comment type="caution">
    <text evidence="10">The sequence shown here is derived from an EMBL/GenBank/DDBJ whole genome shotgun (WGS) entry which is preliminary data.</text>
</comment>
<dbReference type="Gene3D" id="3.40.1790.10">
    <property type="entry name" value="Indigoidine synthase domain"/>
    <property type="match status" value="1"/>
</dbReference>
<dbReference type="Pfam" id="PF00294">
    <property type="entry name" value="PfkB"/>
    <property type="match status" value="1"/>
</dbReference>
<dbReference type="GO" id="GO:0005737">
    <property type="term" value="C:cytoplasm"/>
    <property type="evidence" value="ECO:0007669"/>
    <property type="project" value="TreeGrafter"/>
</dbReference>
<evidence type="ECO:0000256" key="6">
    <source>
        <dbReference type="ARBA" id="ARBA00023239"/>
    </source>
</evidence>
<evidence type="ECO:0000256" key="2">
    <source>
        <dbReference type="ARBA" id="ARBA00022723"/>
    </source>
</evidence>
<evidence type="ECO:0000256" key="5">
    <source>
        <dbReference type="ARBA" id="ARBA00023211"/>
    </source>
</evidence>
<feature type="domain" description="Carbohydrate kinase PfkB" evidence="8">
    <location>
        <begin position="360"/>
        <end position="684"/>
    </location>
</feature>
<dbReference type="InterPro" id="IPR007342">
    <property type="entry name" value="PsuG"/>
</dbReference>
<evidence type="ECO:0000256" key="1">
    <source>
        <dbReference type="ARBA" id="ARBA00022679"/>
    </source>
</evidence>
<dbReference type="HAMAP" id="MF_01876">
    <property type="entry name" value="PsiMP_glycosidase"/>
    <property type="match status" value="1"/>
</dbReference>
<evidence type="ECO:0000313" key="11">
    <source>
        <dbReference type="Proteomes" id="UP000317494"/>
    </source>
</evidence>
<dbReference type="Pfam" id="PF04227">
    <property type="entry name" value="Indigoidine_A"/>
    <property type="match status" value="1"/>
</dbReference>
<keyword evidence="2" id="KW-0479">Metal-binding</keyword>
<keyword evidence="3" id="KW-0418">Kinase</keyword>
<sequence>MFPPKSLKILLLARSSLCSTIRRRAHSHQINPAIHLSDQVRDASTRGQPIVALESTIISHGMPYPTNLEVALSLENIVRQGGCTPATMAIINGQVKAGLLPLELELLADPKTSVVKTSTRDLAHAVAGKRHGATTVASSMWIASQIGAKVFVTGGIGGVHRGVSDTMDVSNDLTELSRIKSVAVVCSGVKSILDIPKTLEHLETLGVPVATIKSKQFPAFYTRDSGIPSPLTLENELEAAKLIKANMDLRLPTGLVLAVPIPAEYAPDADHLQRIIDEAVQTAVALGISGRAVTPFILNRVAERSGGLSLKANVALVEQNARVGTRIARHLMELCTPSTYTTSITRPASPPRAASPIMIIGGTALDVTGRIDKASPFSPAMHTSNPGTATYTLGGVARNMAEACARCGSNPVLVSAVGADIFGTYCLDAIKALGMDTSHIIITSERPTAVYNAILDSKGDLLTAVADMRINELLDSFDILKVLADVQPSILAFDGNLAASAMERVLTAFSQYKTSNEKAALCFDPTSNEKGRRLLQAMKAAGHCHIDVLAPNLFELKAMWEEAIRLNLIDSSRTLNSANSLSEADLWGEDVEMLQILQLVEHLVVKNGPRGVRYFRQDGKGHVSSHRFEAQAEHDVVSTTGAGDTMLGVMLHALTVTEMDFCRSIRAGMKAASLSVASKKAVSPRIDRAYIQPFIKQKLETVP</sequence>
<keyword evidence="4" id="KW-0378">Hydrolase</keyword>
<dbReference type="PROSITE" id="PS00583">
    <property type="entry name" value="PFKB_KINASES_1"/>
    <property type="match status" value="1"/>
</dbReference>
<evidence type="ECO:0000256" key="4">
    <source>
        <dbReference type="ARBA" id="ARBA00022801"/>
    </source>
</evidence>
<dbReference type="SUPFAM" id="SSF110581">
    <property type="entry name" value="Indigoidine synthase A-like"/>
    <property type="match status" value="1"/>
</dbReference>
<dbReference type="GO" id="GO:0016798">
    <property type="term" value="F:hydrolase activity, acting on glycosyl bonds"/>
    <property type="evidence" value="ECO:0007669"/>
    <property type="project" value="UniProtKB-KW"/>
</dbReference>
<dbReference type="AlphaFoldDB" id="A0A507CLY8"/>
<name>A0A507CLY8_9FUNG</name>
<dbReference type="Proteomes" id="UP000317494">
    <property type="component" value="Unassembled WGS sequence"/>
</dbReference>
<dbReference type="Proteomes" id="UP000320475">
    <property type="component" value="Unassembled WGS sequence"/>
</dbReference>
<dbReference type="InterPro" id="IPR011611">
    <property type="entry name" value="PfkB_dom"/>
</dbReference>
<dbReference type="PANTHER" id="PTHR42909">
    <property type="entry name" value="ZGC:136858"/>
    <property type="match status" value="1"/>
</dbReference>
<evidence type="ECO:0000313" key="12">
    <source>
        <dbReference type="Proteomes" id="UP000320475"/>
    </source>
</evidence>
<protein>
    <submittedName>
        <fullName evidence="10">Pseudouridylate synthase</fullName>
    </submittedName>
</protein>
<dbReference type="STRING" id="286115.A0A507CLY8"/>
<keyword evidence="7" id="KW-0326">Glycosidase</keyword>
<dbReference type="Gene3D" id="3.40.1190.20">
    <property type="match status" value="1"/>
</dbReference>
<dbReference type="InterPro" id="IPR022830">
    <property type="entry name" value="Indigdn_synthA-like"/>
</dbReference>
<dbReference type="GO" id="GO:0016301">
    <property type="term" value="F:kinase activity"/>
    <property type="evidence" value="ECO:0007669"/>
    <property type="project" value="UniProtKB-KW"/>
</dbReference>
<keyword evidence="5" id="KW-0464">Manganese</keyword>
<accession>A0A507CLY8</accession>
<dbReference type="EMBL" id="QEAM01000433">
    <property type="protein sequence ID" value="TPX39926.1"/>
    <property type="molecule type" value="Genomic_DNA"/>
</dbReference>
<evidence type="ECO:0000256" key="3">
    <source>
        <dbReference type="ARBA" id="ARBA00022777"/>
    </source>
</evidence>
<dbReference type="EMBL" id="QEAN01000363">
    <property type="protein sequence ID" value="TPX39152.1"/>
    <property type="molecule type" value="Genomic_DNA"/>
</dbReference>
<dbReference type="InterPro" id="IPR029056">
    <property type="entry name" value="Ribokinase-like"/>
</dbReference>
<dbReference type="OrthoDB" id="198885at2759"/>
<dbReference type="InterPro" id="IPR002173">
    <property type="entry name" value="Carboh/pur_kinase_PfkB_CS"/>
</dbReference>
<evidence type="ECO:0000313" key="10">
    <source>
        <dbReference type="EMBL" id="TPX39926.1"/>
    </source>
</evidence>
<reference evidence="11 12" key="1">
    <citation type="journal article" date="2019" name="Sci. Rep.">
        <title>Comparative genomics of chytrid fungi reveal insights into the obligate biotrophic and pathogenic lifestyle of Synchytrium endobioticum.</title>
        <authorList>
            <person name="van de Vossenberg B.T.L.H."/>
            <person name="Warris S."/>
            <person name="Nguyen H.D.T."/>
            <person name="van Gent-Pelzer M.P.E."/>
            <person name="Joly D.L."/>
            <person name="van de Geest H.C."/>
            <person name="Bonants P.J.M."/>
            <person name="Smith D.S."/>
            <person name="Levesque C.A."/>
            <person name="van der Lee T.A.J."/>
        </authorList>
    </citation>
    <scope>NUCLEOTIDE SEQUENCE [LARGE SCALE GENOMIC DNA]</scope>
    <source>
        <strain evidence="10 12">LEV6574</strain>
        <strain evidence="9 11">MB42</strain>
    </source>
</reference>
<dbReference type="VEuPathDB" id="FungiDB:SeMB42_g06438"/>
<dbReference type="CDD" id="cd01941">
    <property type="entry name" value="YeiC_kinase_like"/>
    <property type="match status" value="1"/>
</dbReference>
<evidence type="ECO:0000313" key="9">
    <source>
        <dbReference type="EMBL" id="TPX39152.1"/>
    </source>
</evidence>
<dbReference type="GO" id="GO:0004730">
    <property type="term" value="F:pseudouridylate synthase activity"/>
    <property type="evidence" value="ECO:0007669"/>
    <property type="project" value="InterPro"/>
</dbReference>
<dbReference type="PANTHER" id="PTHR42909:SF1">
    <property type="entry name" value="CARBOHYDRATE KINASE PFKB DOMAIN-CONTAINING PROTEIN"/>
    <property type="match status" value="1"/>
</dbReference>
<keyword evidence="1" id="KW-0808">Transferase</keyword>
<dbReference type="GO" id="GO:0046872">
    <property type="term" value="F:metal ion binding"/>
    <property type="evidence" value="ECO:0007669"/>
    <property type="project" value="UniProtKB-KW"/>
</dbReference>
<evidence type="ECO:0000256" key="7">
    <source>
        <dbReference type="ARBA" id="ARBA00023295"/>
    </source>
</evidence>
<proteinExistence type="inferred from homology"/>
<dbReference type="SUPFAM" id="SSF53613">
    <property type="entry name" value="Ribokinase-like"/>
    <property type="match status" value="1"/>
</dbReference>
<evidence type="ECO:0000259" key="8">
    <source>
        <dbReference type="Pfam" id="PF00294"/>
    </source>
</evidence>
<gene>
    <name evidence="10" type="ORF">SeLEV6574_g06916</name>
    <name evidence="9" type="ORF">SeMB42_g06438</name>
</gene>